<evidence type="ECO:0000256" key="2">
    <source>
        <dbReference type="SAM" id="MobiDB-lite"/>
    </source>
</evidence>
<evidence type="ECO:0000256" key="1">
    <source>
        <dbReference type="PROSITE-ProRule" id="PRU00176"/>
    </source>
</evidence>
<evidence type="ECO:0000259" key="3">
    <source>
        <dbReference type="PROSITE" id="PS50102"/>
    </source>
</evidence>
<protein>
    <submittedName>
        <fullName evidence="4">Serine/arginine-rich splicing factor sr45a</fullName>
    </submittedName>
</protein>
<feature type="compositionally biased region" description="Basic residues" evidence="2">
    <location>
        <begin position="90"/>
        <end position="102"/>
    </location>
</feature>
<dbReference type="SUPFAM" id="SSF54928">
    <property type="entry name" value="RNA-binding domain, RBD"/>
    <property type="match status" value="1"/>
</dbReference>
<comment type="caution">
    <text evidence="4">The sequence shown here is derived from an EMBL/GenBank/DDBJ whole genome shotgun (WGS) entry which is preliminary data.</text>
</comment>
<gene>
    <name evidence="4" type="primary">SR45A_4</name>
    <name evidence="4" type="ORF">CFP56_039718</name>
</gene>
<dbReference type="SMART" id="SM00360">
    <property type="entry name" value="RRM"/>
    <property type="match status" value="1"/>
</dbReference>
<dbReference type="AlphaFoldDB" id="A0AAW0MC46"/>
<proteinExistence type="predicted"/>
<feature type="region of interest" description="Disordered" evidence="2">
    <location>
        <begin position="90"/>
        <end position="116"/>
    </location>
</feature>
<feature type="domain" description="RRM" evidence="3">
    <location>
        <begin position="115"/>
        <end position="189"/>
    </location>
</feature>
<dbReference type="GO" id="GO:0003723">
    <property type="term" value="F:RNA binding"/>
    <property type="evidence" value="ECO:0007669"/>
    <property type="project" value="UniProtKB-UniRule"/>
</dbReference>
<dbReference type="InterPro" id="IPR035979">
    <property type="entry name" value="RBD_domain_sf"/>
</dbReference>
<dbReference type="InterPro" id="IPR012677">
    <property type="entry name" value="Nucleotide-bd_a/b_plait_sf"/>
</dbReference>
<dbReference type="PROSITE" id="PS50102">
    <property type="entry name" value="RRM"/>
    <property type="match status" value="1"/>
</dbReference>
<feature type="non-terminal residue" evidence="4">
    <location>
        <position position="1"/>
    </location>
</feature>
<reference evidence="4" key="1">
    <citation type="submission" date="2017-12" db="EMBL/GenBank/DDBJ databases">
        <authorList>
            <person name="Barbosa P."/>
            <person name="Usie A."/>
            <person name="Ramos A.M."/>
        </authorList>
    </citation>
    <scope>NUCLEOTIDE SEQUENCE</scope>
    <source>
        <strain evidence="4">HL8</strain>
        <tissue evidence="4">Leaves</tissue>
    </source>
</reference>
<dbReference type="Pfam" id="PF00076">
    <property type="entry name" value="RRM_1"/>
    <property type="match status" value="1"/>
</dbReference>
<reference evidence="4" key="2">
    <citation type="journal article" date="2018" name="Sci. Data">
        <title>The draft genome sequence of cork oak.</title>
        <authorList>
            <person name="Ramos A.M."/>
            <person name="Usie A."/>
            <person name="Barbosa P."/>
            <person name="Barros P.M."/>
            <person name="Capote T."/>
            <person name="Chaves I."/>
            <person name="Simoes F."/>
            <person name="Abreu I."/>
            <person name="Carrasquinho I."/>
            <person name="Faro C."/>
            <person name="Guimaraes J.B."/>
            <person name="Mendonca D."/>
            <person name="Nobrega F."/>
            <person name="Rodrigues L."/>
            <person name="Saibo N.J.M."/>
            <person name="Varela M.C."/>
            <person name="Egas C."/>
            <person name="Matos J."/>
            <person name="Miguel C.M."/>
            <person name="Oliveira M.M."/>
            <person name="Ricardo C.P."/>
            <person name="Goncalves S."/>
        </authorList>
    </citation>
    <scope>NUCLEOTIDE SEQUENCE [LARGE SCALE GENOMIC DNA]</scope>
    <source>
        <strain evidence="4">HL8</strain>
    </source>
</reference>
<keyword evidence="1" id="KW-0694">RNA-binding</keyword>
<name>A0AAW0MC46_QUESU</name>
<sequence>NHGTGRATLNLTGIKSTLASASPEPSSGSLPIYKPTFLSYASLFQTKHKFQFSVRSNYSLCDFSQTLFHQILWYSRSASPYRRYRSVSRSLSRSRSRSRSRYGRSPSSDVENPGNNLYVTGLSPRVTKRELEKHFAIEGTVVDVHLVVDPWTRESRGFGFVTMATLEEADRCIKHLNNSVIEGRVITVEKLCVAALHQTQTTTKQTNQTLQQVSDMGLLGGGEDALLLRGGILDSEQSECTVEHLATLLGDLPVTLLTEGVEVALHVTHLNVVGADHTLLIMSGRGHTLLTTAGGHTILTTAGGHTQGAEPDLLTTADAGPTLGLPLLTVSHLLASVISLTLRMIQGTATVLSLEACHLGQEGQGGATRAVSHPGGALGGATHEVFPQKEGPPGVILEAFHLNQGAQRVDLMVFHPGMDTLEATLGAQVGV</sequence>
<dbReference type="CDD" id="cd00590">
    <property type="entry name" value="RRM_SF"/>
    <property type="match status" value="1"/>
</dbReference>
<dbReference type="InterPro" id="IPR000504">
    <property type="entry name" value="RRM_dom"/>
</dbReference>
<dbReference type="EMBL" id="PKMF04000007">
    <property type="protein sequence ID" value="KAK7860353.1"/>
    <property type="molecule type" value="Genomic_DNA"/>
</dbReference>
<reference evidence="4" key="3">
    <citation type="submission" date="2023-07" db="EMBL/GenBank/DDBJ databases">
        <title>An improved reference 1 genome and first organelle genomes of Quercus suber.</title>
        <authorList>
            <consortium name="Genosuber Consortium"/>
            <person name="Usie A."/>
            <person name="Serra O."/>
            <person name="Barros P."/>
        </authorList>
    </citation>
    <scope>NUCLEOTIDE SEQUENCE</scope>
    <source>
        <strain evidence="4">HL8</strain>
        <tissue evidence="4">Leaves</tissue>
    </source>
</reference>
<dbReference type="InterPro" id="IPR050441">
    <property type="entry name" value="RBM"/>
</dbReference>
<evidence type="ECO:0000313" key="4">
    <source>
        <dbReference type="EMBL" id="KAK7860353.1"/>
    </source>
</evidence>
<accession>A0AAW0MC46</accession>
<organism evidence="4">
    <name type="scientific">Quercus suber</name>
    <name type="common">Cork oak</name>
    <dbReference type="NCBI Taxonomy" id="58331"/>
    <lineage>
        <taxon>Eukaryota</taxon>
        <taxon>Viridiplantae</taxon>
        <taxon>Streptophyta</taxon>
        <taxon>Embryophyta</taxon>
        <taxon>Tracheophyta</taxon>
        <taxon>Spermatophyta</taxon>
        <taxon>Magnoliopsida</taxon>
        <taxon>eudicotyledons</taxon>
        <taxon>Gunneridae</taxon>
        <taxon>Pentapetalae</taxon>
        <taxon>rosids</taxon>
        <taxon>fabids</taxon>
        <taxon>Fagales</taxon>
        <taxon>Fagaceae</taxon>
        <taxon>Quercus</taxon>
    </lineage>
</organism>
<dbReference type="Gene3D" id="3.30.70.330">
    <property type="match status" value="1"/>
</dbReference>
<dbReference type="PANTHER" id="PTHR48034">
    <property type="entry name" value="TRANSFORMER-2 SEX-DETERMINING PROTEIN-RELATED"/>
    <property type="match status" value="1"/>
</dbReference>